<protein>
    <submittedName>
        <fullName evidence="1">Uncharacterized protein</fullName>
    </submittedName>
</protein>
<reference evidence="1 2" key="1">
    <citation type="submission" date="2021-08" db="EMBL/GenBank/DDBJ databases">
        <authorList>
            <person name="Peeters C."/>
        </authorList>
    </citation>
    <scope>NUCLEOTIDE SEQUENCE [LARGE SCALE GENOMIC DNA]</scope>
    <source>
        <strain evidence="1 2">LMG 32289</strain>
    </source>
</reference>
<proteinExistence type="predicted"/>
<dbReference type="EMBL" id="CAJZAG010000004">
    <property type="protein sequence ID" value="CAG9171134.1"/>
    <property type="molecule type" value="Genomic_DNA"/>
</dbReference>
<comment type="caution">
    <text evidence="1">The sequence shown here is derived from an EMBL/GenBank/DDBJ whole genome shotgun (WGS) entry which is preliminary data.</text>
</comment>
<gene>
    <name evidence="1" type="ORF">LMG32289_02260</name>
</gene>
<keyword evidence="2" id="KW-1185">Reference proteome</keyword>
<accession>A0ABM8WUG5</accession>
<evidence type="ECO:0000313" key="1">
    <source>
        <dbReference type="EMBL" id="CAG9171134.1"/>
    </source>
</evidence>
<sequence>MKTLVLEDVDIKLFRRIRNDAEDRELTTEQRHYELVSSMLNGTRHRSLIDALRADPLIEPEQEREWDEIIANIRR</sequence>
<name>A0ABM8WUG5_9BURK</name>
<dbReference type="Proteomes" id="UP000706525">
    <property type="component" value="Unassembled WGS sequence"/>
</dbReference>
<organism evidence="1 2">
    <name type="scientific">Cupriavidus pampae</name>
    <dbReference type="NCBI Taxonomy" id="659251"/>
    <lineage>
        <taxon>Bacteria</taxon>
        <taxon>Pseudomonadati</taxon>
        <taxon>Pseudomonadota</taxon>
        <taxon>Betaproteobacteria</taxon>
        <taxon>Burkholderiales</taxon>
        <taxon>Burkholderiaceae</taxon>
        <taxon>Cupriavidus</taxon>
    </lineage>
</organism>
<dbReference type="RefSeq" id="WP_223987615.1">
    <property type="nucleotide sequence ID" value="NZ_CAJZAG010000004.1"/>
</dbReference>
<evidence type="ECO:0000313" key="2">
    <source>
        <dbReference type="Proteomes" id="UP000706525"/>
    </source>
</evidence>